<accession>A0A1M7MDW0</accession>
<reference evidence="2 3" key="1">
    <citation type="submission" date="2016-11" db="EMBL/GenBank/DDBJ databases">
        <authorList>
            <person name="Jaros S."/>
            <person name="Januszkiewicz K."/>
            <person name="Wedrychowicz H."/>
        </authorList>
    </citation>
    <scope>NUCLEOTIDE SEQUENCE [LARGE SCALE GENOMIC DNA]</scope>
    <source>
        <strain evidence="2 3">BPI-34</strain>
    </source>
</reference>
<gene>
    <name evidence="2" type="ORF">SAMN04488494_2875</name>
</gene>
<sequence length="108" mass="12246">MRKIEEKITITTKPNGYALTVNEKEYLYFNTLDLVKGVCIHVGLGRKSPTTKYGRDAILKAMGDGSLERKLQKEVNELKSQVFNLKNALHESKEEQKGNNGQEGLYLM</sequence>
<evidence type="ECO:0000313" key="3">
    <source>
        <dbReference type="Proteomes" id="UP000184280"/>
    </source>
</evidence>
<protein>
    <submittedName>
        <fullName evidence="2">Uncharacterized protein</fullName>
    </submittedName>
</protein>
<evidence type="ECO:0000256" key="1">
    <source>
        <dbReference type="SAM" id="MobiDB-lite"/>
    </source>
</evidence>
<evidence type="ECO:0000313" key="2">
    <source>
        <dbReference type="EMBL" id="SHM89029.1"/>
    </source>
</evidence>
<organism evidence="2 3">
    <name type="scientific">Xylanibacter ruminicola</name>
    <name type="common">Prevotella ruminicola</name>
    <dbReference type="NCBI Taxonomy" id="839"/>
    <lineage>
        <taxon>Bacteria</taxon>
        <taxon>Pseudomonadati</taxon>
        <taxon>Bacteroidota</taxon>
        <taxon>Bacteroidia</taxon>
        <taxon>Bacteroidales</taxon>
        <taxon>Prevotellaceae</taxon>
        <taxon>Xylanibacter</taxon>
    </lineage>
</organism>
<dbReference type="AlphaFoldDB" id="A0A1M7MDW0"/>
<proteinExistence type="predicted"/>
<dbReference type="OrthoDB" id="1073897at2"/>
<dbReference type="RefSeq" id="WP_073047090.1">
    <property type="nucleotide sequence ID" value="NZ_FOLF01000004.1"/>
</dbReference>
<feature type="region of interest" description="Disordered" evidence="1">
    <location>
        <begin position="89"/>
        <end position="108"/>
    </location>
</feature>
<dbReference type="Proteomes" id="UP000184280">
    <property type="component" value="Unassembled WGS sequence"/>
</dbReference>
<dbReference type="EMBL" id="FRCJ01000007">
    <property type="protein sequence ID" value="SHM89029.1"/>
    <property type="molecule type" value="Genomic_DNA"/>
</dbReference>
<name>A0A1M7MDW0_XYLRU</name>